<gene>
    <name evidence="2" type="ORF">PGLA2088_LOCUS50239</name>
</gene>
<protein>
    <submittedName>
        <fullName evidence="2">Uncharacterized protein</fullName>
    </submittedName>
</protein>
<evidence type="ECO:0000313" key="2">
    <source>
        <dbReference type="EMBL" id="CAE8740949.1"/>
    </source>
</evidence>
<feature type="signal peptide" evidence="1">
    <location>
        <begin position="1"/>
        <end position="19"/>
    </location>
</feature>
<keyword evidence="1" id="KW-0732">Signal</keyword>
<sequence length="108" mass="11254">MAAVRNVVVLLAGLLLAAAHQQGLRSAGSQTAQAEDKGIVDDVEGMLANMGQLFTWSPGEQMIQSADAVQNNASKSGGGKVISVPLNSELQEGKVVTRHGRPMLLETS</sequence>
<organism evidence="2 3">
    <name type="scientific">Polarella glacialis</name>
    <name type="common">Dinoflagellate</name>
    <dbReference type="NCBI Taxonomy" id="89957"/>
    <lineage>
        <taxon>Eukaryota</taxon>
        <taxon>Sar</taxon>
        <taxon>Alveolata</taxon>
        <taxon>Dinophyceae</taxon>
        <taxon>Suessiales</taxon>
        <taxon>Suessiaceae</taxon>
        <taxon>Polarella</taxon>
    </lineage>
</organism>
<name>A0A813M4T2_POLGL</name>
<dbReference type="EMBL" id="CAJNNW010037337">
    <property type="protein sequence ID" value="CAE8740949.1"/>
    <property type="molecule type" value="Genomic_DNA"/>
</dbReference>
<proteinExistence type="predicted"/>
<evidence type="ECO:0000256" key="1">
    <source>
        <dbReference type="SAM" id="SignalP"/>
    </source>
</evidence>
<dbReference type="AlphaFoldDB" id="A0A813M4T2"/>
<dbReference type="Proteomes" id="UP000626109">
    <property type="component" value="Unassembled WGS sequence"/>
</dbReference>
<feature type="chain" id="PRO_5032994242" evidence="1">
    <location>
        <begin position="20"/>
        <end position="108"/>
    </location>
</feature>
<accession>A0A813M4T2</accession>
<comment type="caution">
    <text evidence="2">The sequence shown here is derived from an EMBL/GenBank/DDBJ whole genome shotgun (WGS) entry which is preliminary data.</text>
</comment>
<evidence type="ECO:0000313" key="3">
    <source>
        <dbReference type="Proteomes" id="UP000626109"/>
    </source>
</evidence>
<reference evidence="2" key="1">
    <citation type="submission" date="2021-02" db="EMBL/GenBank/DDBJ databases">
        <authorList>
            <person name="Dougan E. K."/>
            <person name="Rhodes N."/>
            <person name="Thang M."/>
            <person name="Chan C."/>
        </authorList>
    </citation>
    <scope>NUCLEOTIDE SEQUENCE</scope>
</reference>